<evidence type="ECO:0000256" key="2">
    <source>
        <dbReference type="ARBA" id="ARBA00022737"/>
    </source>
</evidence>
<dbReference type="InterPro" id="IPR001451">
    <property type="entry name" value="Hexapep"/>
</dbReference>
<dbReference type="EC" id="2.3.1.-" evidence="3"/>
<dbReference type="PROSITE" id="PS00101">
    <property type="entry name" value="HEXAPEP_TRANSFERASES"/>
    <property type="match status" value="1"/>
</dbReference>
<dbReference type="Pfam" id="PF00132">
    <property type="entry name" value="Hexapep"/>
    <property type="match status" value="1"/>
</dbReference>
<dbReference type="SUPFAM" id="SSF51161">
    <property type="entry name" value="Trimeric LpxA-like enzymes"/>
    <property type="match status" value="1"/>
</dbReference>
<dbReference type="AlphaFoldDB" id="A0AAE4QZ15"/>
<evidence type="ECO:0000313" key="3">
    <source>
        <dbReference type="EMBL" id="MDV6298597.1"/>
    </source>
</evidence>
<dbReference type="EMBL" id="JAWLKJ010000001">
    <property type="protein sequence ID" value="MDV6298597.1"/>
    <property type="molecule type" value="Genomic_DNA"/>
</dbReference>
<evidence type="ECO:0000313" key="4">
    <source>
        <dbReference type="Proteomes" id="UP001185873"/>
    </source>
</evidence>
<name>A0AAE4QZ15_9ACTN</name>
<keyword evidence="3" id="KW-0012">Acyltransferase</keyword>
<accession>A0AAE4QZ15</accession>
<dbReference type="RefSeq" id="WP_206682674.1">
    <property type="nucleotide sequence ID" value="NZ_JAWLKJ010000001.1"/>
</dbReference>
<keyword evidence="1 3" id="KW-0808">Transferase</keyword>
<evidence type="ECO:0000256" key="1">
    <source>
        <dbReference type="ARBA" id="ARBA00022679"/>
    </source>
</evidence>
<dbReference type="Gene3D" id="2.160.10.10">
    <property type="entry name" value="Hexapeptide repeat proteins"/>
    <property type="match status" value="1"/>
</dbReference>
<dbReference type="Proteomes" id="UP001185873">
    <property type="component" value="Unassembled WGS sequence"/>
</dbReference>
<keyword evidence="2" id="KW-0677">Repeat</keyword>
<dbReference type="InterPro" id="IPR051159">
    <property type="entry name" value="Hexapeptide_acetyltransf"/>
</dbReference>
<gene>
    <name evidence="3" type="ORF">R3P82_05680</name>
</gene>
<dbReference type="GO" id="GO:0016746">
    <property type="term" value="F:acyltransferase activity"/>
    <property type="evidence" value="ECO:0007669"/>
    <property type="project" value="UniProtKB-KW"/>
</dbReference>
<dbReference type="CDD" id="cd04647">
    <property type="entry name" value="LbH_MAT_like"/>
    <property type="match status" value="1"/>
</dbReference>
<protein>
    <submittedName>
        <fullName evidence="3">Acyltransferase</fullName>
        <ecNumber evidence="3">2.3.1.-</ecNumber>
    </submittedName>
</protein>
<dbReference type="PANTHER" id="PTHR23416">
    <property type="entry name" value="SIALIC ACID SYNTHASE-RELATED"/>
    <property type="match status" value="1"/>
</dbReference>
<proteinExistence type="predicted"/>
<reference evidence="3" key="1">
    <citation type="submission" date="2023-10" db="EMBL/GenBank/DDBJ databases">
        <title>Development of a sustainable strategy for remediation of hydrocarbon-contaminated territories based on the waste exchange concept.</title>
        <authorList>
            <person name="Krivoruchko A."/>
        </authorList>
    </citation>
    <scope>NUCLEOTIDE SEQUENCE</scope>
    <source>
        <strain evidence="3">IEGM 1175</strain>
    </source>
</reference>
<dbReference type="InterPro" id="IPR011004">
    <property type="entry name" value="Trimer_LpxA-like_sf"/>
</dbReference>
<dbReference type="InterPro" id="IPR018357">
    <property type="entry name" value="Hexapep_transf_CS"/>
</dbReference>
<comment type="caution">
    <text evidence="3">The sequence shown here is derived from an EMBL/GenBank/DDBJ whole genome shotgun (WGS) entry which is preliminary data.</text>
</comment>
<organism evidence="3 4">
    <name type="scientific">Dietzia maris</name>
    <dbReference type="NCBI Taxonomy" id="37915"/>
    <lineage>
        <taxon>Bacteria</taxon>
        <taxon>Bacillati</taxon>
        <taxon>Actinomycetota</taxon>
        <taxon>Actinomycetes</taxon>
        <taxon>Mycobacteriales</taxon>
        <taxon>Dietziaceae</taxon>
        <taxon>Dietzia</taxon>
    </lineage>
</organism>
<sequence length="186" mass="20392">MSVLKSMPQVVNEVRQRFALRRDPIAYFREKGLSIGRDCSILGPNNGTFGSEPYLVSLGNHVRITSGVRFVTHDGGVWTLRQEHPEVDVFGRITVGDNVFIGINSVVMPGVTIGDNVVIGAHSIVTRDIPDNSVAAGNPARVLSSMESYAARSLEKAVNTKALNPVEKRRYLTENTDSIFRQTPRG</sequence>